<dbReference type="Gene3D" id="3.90.1150.10">
    <property type="entry name" value="Aspartate Aminotransferase, domain 1"/>
    <property type="match status" value="1"/>
</dbReference>
<keyword evidence="4" id="KW-0012">Acyltransferase</keyword>
<evidence type="ECO:0000259" key="5">
    <source>
        <dbReference type="Pfam" id="PF00155"/>
    </source>
</evidence>
<dbReference type="InterPro" id="IPR015422">
    <property type="entry name" value="PyrdxlP-dep_Trfase_small"/>
</dbReference>
<dbReference type="Gene3D" id="3.40.640.10">
    <property type="entry name" value="Type I PLP-dependent aspartate aminotransferase-like (Major domain)"/>
    <property type="match status" value="1"/>
</dbReference>
<keyword evidence="3" id="KW-0808">Transferase</keyword>
<dbReference type="AlphaFoldDB" id="A0A2T0WEB3"/>
<dbReference type="Pfam" id="PF00155">
    <property type="entry name" value="Aminotran_1_2"/>
    <property type="match status" value="1"/>
</dbReference>
<dbReference type="RefSeq" id="WP_106267856.1">
    <property type="nucleotide sequence ID" value="NZ_PVTQ01000018.1"/>
</dbReference>
<feature type="domain" description="Aminotransferase class I/classII large" evidence="5">
    <location>
        <begin position="147"/>
        <end position="356"/>
    </location>
</feature>
<sequence>MAEIATCLRTDEIRTACAPQQTTYVFGLAPYPKALRGDYDDAQQEITLWTSADALGIAAMPALHRAICDGIEFHGAGDDSALPGLHPVRLVAEQTLAAWHNQPAACVLQGAGMDRVLAALVAGLGGCNIIASHVAPTQTGFDPANPETLTQALAEADPSRPTLIVLDSIGRNDGAIAPLARICSIAKDHGARVILDDSNGVGALGAEGAGLSDAGVALVYSAGSLGLPVAYVAGQADLVAMVSGHLAGERALAVPLFLLDAVPRAVALIQRQDEARAKLRGVANDLCAALTYIGLPVADAASHIVCVHVRNLRQTRLAASLLRDHYGIAVTAVETAGHEHLRITCGTHHTADDIEALSLGLETIAIEMGWRA</sequence>
<evidence type="ECO:0000256" key="3">
    <source>
        <dbReference type="ARBA" id="ARBA00022679"/>
    </source>
</evidence>
<evidence type="ECO:0000313" key="6">
    <source>
        <dbReference type="EMBL" id="PRY85049.1"/>
    </source>
</evidence>
<evidence type="ECO:0000256" key="1">
    <source>
        <dbReference type="ARBA" id="ARBA00001933"/>
    </source>
</evidence>
<evidence type="ECO:0000256" key="4">
    <source>
        <dbReference type="ARBA" id="ARBA00023315"/>
    </source>
</evidence>
<dbReference type="GO" id="GO:0016746">
    <property type="term" value="F:acyltransferase activity"/>
    <property type="evidence" value="ECO:0007669"/>
    <property type="project" value="UniProtKB-KW"/>
</dbReference>
<evidence type="ECO:0000313" key="7">
    <source>
        <dbReference type="Proteomes" id="UP000238392"/>
    </source>
</evidence>
<dbReference type="InterPro" id="IPR015424">
    <property type="entry name" value="PyrdxlP-dep_Trfase"/>
</dbReference>
<dbReference type="SUPFAM" id="SSF53383">
    <property type="entry name" value="PLP-dependent transferases"/>
    <property type="match status" value="1"/>
</dbReference>
<dbReference type="Proteomes" id="UP000238392">
    <property type="component" value="Unassembled WGS sequence"/>
</dbReference>
<gene>
    <name evidence="6" type="ORF">CLV74_11820</name>
</gene>
<dbReference type="PANTHER" id="PTHR13693:SF102">
    <property type="entry name" value="2-AMINO-3-KETOBUTYRATE COENZYME A LIGASE, MITOCHONDRIAL"/>
    <property type="match status" value="1"/>
</dbReference>
<proteinExistence type="inferred from homology"/>
<dbReference type="InterPro" id="IPR004839">
    <property type="entry name" value="Aminotransferase_I/II_large"/>
</dbReference>
<dbReference type="PANTHER" id="PTHR13693">
    <property type="entry name" value="CLASS II AMINOTRANSFERASE/8-AMINO-7-OXONONANOATE SYNTHASE"/>
    <property type="match status" value="1"/>
</dbReference>
<comment type="cofactor">
    <cofactor evidence="1">
        <name>pyridoxal 5'-phosphate</name>
        <dbReference type="ChEBI" id="CHEBI:597326"/>
    </cofactor>
</comment>
<dbReference type="InterPro" id="IPR050087">
    <property type="entry name" value="AON_synthase_class-II"/>
</dbReference>
<organism evidence="6 7">
    <name type="scientific">Donghicola tyrosinivorans</name>
    <dbReference type="NCBI Taxonomy" id="1652492"/>
    <lineage>
        <taxon>Bacteria</taxon>
        <taxon>Pseudomonadati</taxon>
        <taxon>Pseudomonadota</taxon>
        <taxon>Alphaproteobacteria</taxon>
        <taxon>Rhodobacterales</taxon>
        <taxon>Roseobacteraceae</taxon>
        <taxon>Donghicola</taxon>
    </lineage>
</organism>
<evidence type="ECO:0000256" key="2">
    <source>
        <dbReference type="ARBA" id="ARBA00008392"/>
    </source>
</evidence>
<dbReference type="InterPro" id="IPR015421">
    <property type="entry name" value="PyrdxlP-dep_Trfase_major"/>
</dbReference>
<name>A0A2T0WEB3_9RHOB</name>
<reference evidence="6 7" key="1">
    <citation type="submission" date="2018-03" db="EMBL/GenBank/DDBJ databases">
        <title>Genomic Encyclopedia of Archaeal and Bacterial Type Strains, Phase II (KMG-II): from individual species to whole genera.</title>
        <authorList>
            <person name="Goeker M."/>
        </authorList>
    </citation>
    <scope>NUCLEOTIDE SEQUENCE [LARGE SCALE GENOMIC DNA]</scope>
    <source>
        <strain evidence="6 7">DSM 100212</strain>
    </source>
</reference>
<dbReference type="OrthoDB" id="9807157at2"/>
<accession>A0A2T0WEB3</accession>
<comment type="caution">
    <text evidence="6">The sequence shown here is derived from an EMBL/GenBank/DDBJ whole genome shotgun (WGS) entry which is preliminary data.</text>
</comment>
<dbReference type="EMBL" id="PVTQ01000018">
    <property type="protein sequence ID" value="PRY85049.1"/>
    <property type="molecule type" value="Genomic_DNA"/>
</dbReference>
<comment type="similarity">
    <text evidence="2">Belongs to the class-II pyridoxal-phosphate-dependent aminotransferase family.</text>
</comment>
<protein>
    <submittedName>
        <fullName evidence="6">7-keto-8-aminopelargonate synthetase-like enzyme</fullName>
    </submittedName>
</protein>
<keyword evidence="7" id="KW-1185">Reference proteome</keyword>
<dbReference type="GO" id="GO:0030170">
    <property type="term" value="F:pyridoxal phosphate binding"/>
    <property type="evidence" value="ECO:0007669"/>
    <property type="project" value="InterPro"/>
</dbReference>